<dbReference type="EMBL" id="CACVAU010000049">
    <property type="protein sequence ID" value="CAA6816142.1"/>
    <property type="molecule type" value="Genomic_DNA"/>
</dbReference>
<dbReference type="InterPro" id="IPR016163">
    <property type="entry name" value="Ald_DH_C"/>
</dbReference>
<dbReference type="Gene3D" id="3.40.309.10">
    <property type="entry name" value="Aldehyde Dehydrogenase, Chain A, domain 2"/>
    <property type="match status" value="1"/>
</dbReference>
<comment type="similarity">
    <text evidence="1">Belongs to the aldehyde dehydrogenase family.</text>
</comment>
<dbReference type="PANTHER" id="PTHR42991:SF1">
    <property type="entry name" value="ALDEHYDE DEHYDROGENASE"/>
    <property type="match status" value="1"/>
</dbReference>
<dbReference type="Pfam" id="PF00171">
    <property type="entry name" value="Aldedh"/>
    <property type="match status" value="1"/>
</dbReference>
<proteinExistence type="inferred from homology"/>
<dbReference type="InterPro" id="IPR015590">
    <property type="entry name" value="Aldehyde_DH_dom"/>
</dbReference>
<feature type="domain" description="Aldehyde dehydrogenase" evidence="3">
    <location>
        <begin position="27"/>
        <end position="443"/>
    </location>
</feature>
<protein>
    <submittedName>
        <fullName evidence="4">Aldehyde dehydrogenase</fullName>
    </submittedName>
</protein>
<evidence type="ECO:0000256" key="1">
    <source>
        <dbReference type="ARBA" id="ARBA00009986"/>
    </source>
</evidence>
<organism evidence="4">
    <name type="scientific">uncultured Sulfurovum sp</name>
    <dbReference type="NCBI Taxonomy" id="269237"/>
    <lineage>
        <taxon>Bacteria</taxon>
        <taxon>Pseudomonadati</taxon>
        <taxon>Campylobacterota</taxon>
        <taxon>Epsilonproteobacteria</taxon>
        <taxon>Campylobacterales</taxon>
        <taxon>Sulfurovaceae</taxon>
        <taxon>Sulfurovum</taxon>
        <taxon>environmental samples</taxon>
    </lineage>
</organism>
<keyword evidence="2" id="KW-0560">Oxidoreductase</keyword>
<accession>A0A6S6T5W7</accession>
<sequence>MFGIFHGNPIVKDAKIYMGSKEEIREEMMECKNAYMNAVVTRVPLCSVEDTKCALKIAKSAVKETKSSSLEQRISWLEDVANVLEVYREDMAQTLVDEVSKPITFARIEVDKCVETIRLIAQELLLLDTKNMLTSLRENSKTNIGYFTTVPLGVVVCITPYTFPLNLVAHQIAPALAVGNAVVLKPTSEAGLTAYKLAKIFNKSKFAIKDALSVVYGDFEVSNTLIKSSIPTIISFMGSVSMENIIKQQAGIKKVKLELRGNTAIFIDDSADIKYAASRCVVGAFVNSGQVSIPLQHIYVHAFMYEEFAKAMVRETKKINIGSPYEEDTFMGSLINQESMRRAISWVESAQNEGAKLLIGAVVLDDIFHPTVLSEVRDDMKVLGEEVFAPIVSLIKVKSDEEVISKMNDNPDILQCSIFTNNLNRIQKFIDDVVCEELRVNDVFDV</sequence>
<dbReference type="PANTHER" id="PTHR42991">
    <property type="entry name" value="ALDEHYDE DEHYDROGENASE"/>
    <property type="match status" value="1"/>
</dbReference>
<dbReference type="AlphaFoldDB" id="A0A6S6T5W7"/>
<dbReference type="InterPro" id="IPR016162">
    <property type="entry name" value="Ald_DH_N"/>
</dbReference>
<dbReference type="InterPro" id="IPR016161">
    <property type="entry name" value="Ald_DH/histidinol_DH"/>
</dbReference>
<evidence type="ECO:0000259" key="3">
    <source>
        <dbReference type="Pfam" id="PF00171"/>
    </source>
</evidence>
<dbReference type="GO" id="GO:0008911">
    <property type="term" value="F:lactaldehyde dehydrogenase (NAD+) activity"/>
    <property type="evidence" value="ECO:0007669"/>
    <property type="project" value="TreeGrafter"/>
</dbReference>
<dbReference type="InterPro" id="IPR051020">
    <property type="entry name" value="ALDH-related_metabolic_enz"/>
</dbReference>
<reference evidence="4" key="1">
    <citation type="submission" date="2020-01" db="EMBL/GenBank/DDBJ databases">
        <authorList>
            <person name="Meier V. D."/>
            <person name="Meier V D."/>
        </authorList>
    </citation>
    <scope>NUCLEOTIDE SEQUENCE</scope>
    <source>
        <strain evidence="4">HLG_WM_MAG_05</strain>
    </source>
</reference>
<evidence type="ECO:0000256" key="2">
    <source>
        <dbReference type="ARBA" id="ARBA00023002"/>
    </source>
</evidence>
<name>A0A6S6T5W7_9BACT</name>
<gene>
    <name evidence="4" type="ORF">HELGO_WM16796</name>
</gene>
<evidence type="ECO:0000313" key="4">
    <source>
        <dbReference type="EMBL" id="CAA6816142.1"/>
    </source>
</evidence>
<dbReference type="SUPFAM" id="SSF53720">
    <property type="entry name" value="ALDH-like"/>
    <property type="match status" value="1"/>
</dbReference>
<dbReference type="Gene3D" id="3.40.605.10">
    <property type="entry name" value="Aldehyde Dehydrogenase, Chain A, domain 1"/>
    <property type="match status" value="1"/>
</dbReference>